<dbReference type="EMBL" id="JAAGVY010000003">
    <property type="protein sequence ID" value="NEN22492.1"/>
    <property type="molecule type" value="Genomic_DNA"/>
</dbReference>
<feature type="transmembrane region" description="Helical" evidence="7">
    <location>
        <begin position="422"/>
        <end position="443"/>
    </location>
</feature>
<dbReference type="PANTHER" id="PTHR11819">
    <property type="entry name" value="SOLUTE CARRIER FAMILY 5"/>
    <property type="match status" value="1"/>
</dbReference>
<protein>
    <submittedName>
        <fullName evidence="8">Na+:solute symporter</fullName>
    </submittedName>
</protein>
<comment type="subcellular location">
    <subcellularLocation>
        <location evidence="1">Membrane</location>
        <topology evidence="1">Multi-pass membrane protein</topology>
    </subcellularLocation>
</comment>
<dbReference type="AlphaFoldDB" id="A0A7K3WNQ7"/>
<evidence type="ECO:0000256" key="2">
    <source>
        <dbReference type="ARBA" id="ARBA00006434"/>
    </source>
</evidence>
<evidence type="ECO:0000313" key="9">
    <source>
        <dbReference type="Proteomes" id="UP000486602"/>
    </source>
</evidence>
<feature type="transmembrane region" description="Helical" evidence="7">
    <location>
        <begin position="532"/>
        <end position="556"/>
    </location>
</feature>
<evidence type="ECO:0000256" key="7">
    <source>
        <dbReference type="SAM" id="Phobius"/>
    </source>
</evidence>
<feature type="transmembrane region" description="Helical" evidence="7">
    <location>
        <begin position="238"/>
        <end position="256"/>
    </location>
</feature>
<feature type="transmembrane region" description="Helical" evidence="7">
    <location>
        <begin position="6"/>
        <end position="25"/>
    </location>
</feature>
<feature type="transmembrane region" description="Helical" evidence="7">
    <location>
        <begin position="162"/>
        <end position="185"/>
    </location>
</feature>
<organism evidence="8 9">
    <name type="scientific">Cryomorpha ignava</name>
    <dbReference type="NCBI Taxonomy" id="101383"/>
    <lineage>
        <taxon>Bacteria</taxon>
        <taxon>Pseudomonadati</taxon>
        <taxon>Bacteroidota</taxon>
        <taxon>Flavobacteriia</taxon>
        <taxon>Flavobacteriales</taxon>
        <taxon>Cryomorphaceae</taxon>
        <taxon>Cryomorpha</taxon>
    </lineage>
</organism>
<sequence>MGLHWIDWAIIALFLILSLLIGLYFRKRASKSLLSFFLGDRNMPWVVAGISMVATTFAADTPLAVTELVGQNGISGNWLWWSFLAGGMLTTFFFAKLWRRAGVLTEIELIELRYGGKPAAILRCFKALYLGLFMNVMIIGWVNLAMISIIQEFFGLETQTVYMVLGATMLLAAAYTSLSGIWGVAVTDVVQFIFAITGTIILSVIVVSSPEVGGIAGLKAALPPSTFNFFPSLGDGSLDGNTLAISAGAFFAYIGIQWWSSWYPGQEPGGGGYVAQRMMSTKTEKGAVYATLLFQVAHYCLRPWPWILVALSCLVIYPSISPIDNPGIAAGEFGKGYVWAMRDFLPIGLKGVLLASFLAAYLSTISTQLNWGAGYLVNDVYKRFIKPDASEKRFVDMSRIVTLVLMALGLAVTTQMTSISGVWSFIMECGAGLGLVLILRWYWWRINAWSEIVATIAPFVAYTISRFVMGWQFPDSFFFTVAFTTVAWIVATYITKPESVETLQKFYNQVRPDGNWSGFALKDEKKKNNIPALLVCWISSVVLAYSVLFLTGKIIFAEWFEAGMYLITVVISGIILSFTLKRTSIWE</sequence>
<dbReference type="GO" id="GO:0005412">
    <property type="term" value="F:D-glucose:sodium symporter activity"/>
    <property type="evidence" value="ECO:0007669"/>
    <property type="project" value="TreeGrafter"/>
</dbReference>
<keyword evidence="4 7" id="KW-1133">Transmembrane helix</keyword>
<dbReference type="Proteomes" id="UP000486602">
    <property type="component" value="Unassembled WGS sequence"/>
</dbReference>
<dbReference type="RefSeq" id="WP_163283217.1">
    <property type="nucleotide sequence ID" value="NZ_JAAGVY010000003.1"/>
</dbReference>
<dbReference type="InterPro" id="IPR001734">
    <property type="entry name" value="Na/solute_symporter"/>
</dbReference>
<name>A0A7K3WNQ7_9FLAO</name>
<evidence type="ECO:0000256" key="3">
    <source>
        <dbReference type="ARBA" id="ARBA00022692"/>
    </source>
</evidence>
<feature type="transmembrane region" description="Helical" evidence="7">
    <location>
        <begin position="397"/>
        <end position="416"/>
    </location>
</feature>
<evidence type="ECO:0000256" key="4">
    <source>
        <dbReference type="ARBA" id="ARBA00022989"/>
    </source>
</evidence>
<feature type="transmembrane region" description="Helical" evidence="7">
    <location>
        <begin position="477"/>
        <end position="495"/>
    </location>
</feature>
<keyword evidence="3 7" id="KW-0812">Transmembrane</keyword>
<evidence type="ECO:0000256" key="1">
    <source>
        <dbReference type="ARBA" id="ARBA00004141"/>
    </source>
</evidence>
<dbReference type="PANTHER" id="PTHR11819:SF77">
    <property type="entry name" value="SODIUM_GLUCOSE COTRANSPORT PROTEIN"/>
    <property type="match status" value="1"/>
</dbReference>
<feature type="transmembrane region" description="Helical" evidence="7">
    <location>
        <begin position="78"/>
        <end position="98"/>
    </location>
</feature>
<keyword evidence="5 7" id="KW-0472">Membrane</keyword>
<gene>
    <name evidence="8" type="ORF">G3O08_03115</name>
</gene>
<dbReference type="Pfam" id="PF00474">
    <property type="entry name" value="SSF"/>
    <property type="match status" value="1"/>
</dbReference>
<feature type="transmembrane region" description="Helical" evidence="7">
    <location>
        <begin position="562"/>
        <end position="580"/>
    </location>
</feature>
<feature type="transmembrane region" description="Helical" evidence="7">
    <location>
        <begin position="127"/>
        <end position="150"/>
    </location>
</feature>
<feature type="transmembrane region" description="Helical" evidence="7">
    <location>
        <begin position="45"/>
        <end position="66"/>
    </location>
</feature>
<feature type="transmembrane region" description="Helical" evidence="7">
    <location>
        <begin position="452"/>
        <end position="471"/>
    </location>
</feature>
<evidence type="ECO:0000256" key="5">
    <source>
        <dbReference type="ARBA" id="ARBA00023136"/>
    </source>
</evidence>
<reference evidence="8 9" key="1">
    <citation type="submission" date="2020-02" db="EMBL/GenBank/DDBJ databases">
        <title>Out from the shadows clarifying the taxonomy of the family Cryomorphaceae and related taxa by utilizing the GTDB taxonomic framework.</title>
        <authorList>
            <person name="Bowman J.P."/>
        </authorList>
    </citation>
    <scope>NUCLEOTIDE SEQUENCE [LARGE SCALE GENOMIC DNA]</scope>
    <source>
        <strain evidence="8 9">QSSC 1-22</strain>
    </source>
</reference>
<keyword evidence="9" id="KW-1185">Reference proteome</keyword>
<evidence type="ECO:0000313" key="8">
    <source>
        <dbReference type="EMBL" id="NEN22492.1"/>
    </source>
</evidence>
<dbReference type="InterPro" id="IPR038377">
    <property type="entry name" value="Na/Glc_symporter_sf"/>
</dbReference>
<feature type="transmembrane region" description="Helical" evidence="7">
    <location>
        <begin position="192"/>
        <end position="218"/>
    </location>
</feature>
<accession>A0A7K3WNQ7</accession>
<dbReference type="GO" id="GO:0005886">
    <property type="term" value="C:plasma membrane"/>
    <property type="evidence" value="ECO:0007669"/>
    <property type="project" value="TreeGrafter"/>
</dbReference>
<feature type="transmembrane region" description="Helical" evidence="7">
    <location>
        <begin position="352"/>
        <end position="377"/>
    </location>
</feature>
<feature type="transmembrane region" description="Helical" evidence="7">
    <location>
        <begin position="287"/>
        <end position="317"/>
    </location>
</feature>
<comment type="caution">
    <text evidence="8">The sequence shown here is derived from an EMBL/GenBank/DDBJ whole genome shotgun (WGS) entry which is preliminary data.</text>
</comment>
<dbReference type="Gene3D" id="1.20.1730.10">
    <property type="entry name" value="Sodium/glucose cotransporter"/>
    <property type="match status" value="1"/>
</dbReference>
<dbReference type="PROSITE" id="PS50283">
    <property type="entry name" value="NA_SOLUT_SYMP_3"/>
    <property type="match status" value="1"/>
</dbReference>
<proteinExistence type="inferred from homology"/>
<dbReference type="CDD" id="cd11477">
    <property type="entry name" value="SLC5sbd_u1"/>
    <property type="match status" value="1"/>
</dbReference>
<comment type="similarity">
    <text evidence="2 6">Belongs to the sodium:solute symporter (SSF) (TC 2.A.21) family.</text>
</comment>
<evidence type="ECO:0000256" key="6">
    <source>
        <dbReference type="RuleBase" id="RU362091"/>
    </source>
</evidence>